<dbReference type="Proteomes" id="UP000007015">
    <property type="component" value="Chromosome 9"/>
</dbReference>
<evidence type="ECO:0000256" key="1">
    <source>
        <dbReference type="SAM" id="MobiDB-lite"/>
    </source>
</evidence>
<reference evidence="2 3" key="1">
    <citation type="journal article" date="2005" name="PLoS Biol.">
        <title>The genomes of Oryza sativa: a history of duplications.</title>
        <authorList>
            <person name="Yu J."/>
            <person name="Wang J."/>
            <person name="Lin W."/>
            <person name="Li S."/>
            <person name="Li H."/>
            <person name="Zhou J."/>
            <person name="Ni P."/>
            <person name="Dong W."/>
            <person name="Hu S."/>
            <person name="Zeng C."/>
            <person name="Zhang J."/>
            <person name="Zhang Y."/>
            <person name="Li R."/>
            <person name="Xu Z."/>
            <person name="Li S."/>
            <person name="Li X."/>
            <person name="Zheng H."/>
            <person name="Cong L."/>
            <person name="Lin L."/>
            <person name="Yin J."/>
            <person name="Geng J."/>
            <person name="Li G."/>
            <person name="Shi J."/>
            <person name="Liu J."/>
            <person name="Lv H."/>
            <person name="Li J."/>
            <person name="Wang J."/>
            <person name="Deng Y."/>
            <person name="Ran L."/>
            <person name="Shi X."/>
            <person name="Wang X."/>
            <person name="Wu Q."/>
            <person name="Li C."/>
            <person name="Ren X."/>
            <person name="Wang J."/>
            <person name="Wang X."/>
            <person name="Li D."/>
            <person name="Liu D."/>
            <person name="Zhang X."/>
            <person name="Ji Z."/>
            <person name="Zhao W."/>
            <person name="Sun Y."/>
            <person name="Zhang Z."/>
            <person name="Bao J."/>
            <person name="Han Y."/>
            <person name="Dong L."/>
            <person name="Ji J."/>
            <person name="Chen P."/>
            <person name="Wu S."/>
            <person name="Liu J."/>
            <person name="Xiao Y."/>
            <person name="Bu D."/>
            <person name="Tan J."/>
            <person name="Yang L."/>
            <person name="Ye C."/>
            <person name="Zhang J."/>
            <person name="Xu J."/>
            <person name="Zhou Y."/>
            <person name="Yu Y."/>
            <person name="Zhang B."/>
            <person name="Zhuang S."/>
            <person name="Wei H."/>
            <person name="Liu B."/>
            <person name="Lei M."/>
            <person name="Yu H."/>
            <person name="Li Y."/>
            <person name="Xu H."/>
            <person name="Wei S."/>
            <person name="He X."/>
            <person name="Fang L."/>
            <person name="Zhang Z."/>
            <person name="Zhang Y."/>
            <person name="Huang X."/>
            <person name="Su Z."/>
            <person name="Tong W."/>
            <person name="Li J."/>
            <person name="Tong Z."/>
            <person name="Li S."/>
            <person name="Ye J."/>
            <person name="Wang L."/>
            <person name="Fang L."/>
            <person name="Lei T."/>
            <person name="Chen C."/>
            <person name="Chen H."/>
            <person name="Xu Z."/>
            <person name="Li H."/>
            <person name="Huang H."/>
            <person name="Zhang F."/>
            <person name="Xu H."/>
            <person name="Li N."/>
            <person name="Zhao C."/>
            <person name="Li S."/>
            <person name="Dong L."/>
            <person name="Huang Y."/>
            <person name="Li L."/>
            <person name="Xi Y."/>
            <person name="Qi Q."/>
            <person name="Li W."/>
            <person name="Zhang B."/>
            <person name="Hu W."/>
            <person name="Zhang Y."/>
            <person name="Tian X."/>
            <person name="Jiao Y."/>
            <person name="Liang X."/>
            <person name="Jin J."/>
            <person name="Gao L."/>
            <person name="Zheng W."/>
            <person name="Hao B."/>
            <person name="Liu S."/>
            <person name="Wang W."/>
            <person name="Yuan L."/>
            <person name="Cao M."/>
            <person name="McDermott J."/>
            <person name="Samudrala R."/>
            <person name="Wang J."/>
            <person name="Wong G.K."/>
            <person name="Yang H."/>
        </authorList>
    </citation>
    <scope>NUCLEOTIDE SEQUENCE [LARGE SCALE GENOMIC DNA]</scope>
    <source>
        <strain evidence="3">cv. 93-11</strain>
    </source>
</reference>
<proteinExistence type="predicted"/>
<keyword evidence="3" id="KW-1185">Reference proteome</keyword>
<evidence type="ECO:0000313" key="3">
    <source>
        <dbReference type="Proteomes" id="UP000007015"/>
    </source>
</evidence>
<feature type="compositionally biased region" description="Basic and acidic residues" evidence="1">
    <location>
        <begin position="16"/>
        <end position="25"/>
    </location>
</feature>
<name>A2Z1H4_ORYSI</name>
<dbReference type="HOGENOM" id="CLU_2268264_0_0_1"/>
<gene>
    <name evidence="2" type="ORF">OsI_31457</name>
</gene>
<accession>A2Z1H4</accession>
<sequence>MERPREPQAAGAAEQQQRRRSEQVCREQQQVAGQQEGKEKWKLAAPMEELETLIVCPVSTADKELEVHMANIAKLACTTPEGHCFGCLFLLKPGPNGLACLFF</sequence>
<evidence type="ECO:0000313" key="2">
    <source>
        <dbReference type="EMBL" id="EAZ09185.1"/>
    </source>
</evidence>
<dbReference type="Gramene" id="BGIOSGA030803-TA">
    <property type="protein sequence ID" value="BGIOSGA030803-PA"/>
    <property type="gene ID" value="BGIOSGA030803"/>
</dbReference>
<organism evidence="2 3">
    <name type="scientific">Oryza sativa subsp. indica</name>
    <name type="common">Rice</name>
    <dbReference type="NCBI Taxonomy" id="39946"/>
    <lineage>
        <taxon>Eukaryota</taxon>
        <taxon>Viridiplantae</taxon>
        <taxon>Streptophyta</taxon>
        <taxon>Embryophyta</taxon>
        <taxon>Tracheophyta</taxon>
        <taxon>Spermatophyta</taxon>
        <taxon>Magnoliopsida</taxon>
        <taxon>Liliopsida</taxon>
        <taxon>Poales</taxon>
        <taxon>Poaceae</taxon>
        <taxon>BOP clade</taxon>
        <taxon>Oryzoideae</taxon>
        <taxon>Oryzeae</taxon>
        <taxon>Oryzinae</taxon>
        <taxon>Oryza</taxon>
        <taxon>Oryza sativa</taxon>
    </lineage>
</organism>
<dbReference type="EMBL" id="CM000134">
    <property type="protein sequence ID" value="EAZ09185.1"/>
    <property type="molecule type" value="Genomic_DNA"/>
</dbReference>
<feature type="region of interest" description="Disordered" evidence="1">
    <location>
        <begin position="1"/>
        <end position="38"/>
    </location>
</feature>
<protein>
    <submittedName>
        <fullName evidence="2">Uncharacterized protein</fullName>
    </submittedName>
</protein>
<dbReference type="AlphaFoldDB" id="A2Z1H4"/>